<gene>
    <name evidence="2" type="ORF">FVF58_30670</name>
</gene>
<dbReference type="Proteomes" id="UP000325273">
    <property type="component" value="Unassembled WGS sequence"/>
</dbReference>
<sequence length="128" mass="14032">MTAFVAVNTRRHGLGSRVVRPAINLASDRDTYMKALFGTTAIRATKPYFRGMKANTSYAYDPALAKRLLARARMANGLSLTNRTLSTGSTLNPNPKVGAKLLQTDLTKVCIDARIKTLEWGVLLHGIR</sequence>
<comment type="caution">
    <text evidence="2">The sequence shown here is derived from an EMBL/GenBank/DDBJ whole genome shotgun (WGS) entry which is preliminary data.</text>
</comment>
<evidence type="ECO:0000259" key="1">
    <source>
        <dbReference type="Pfam" id="PF00496"/>
    </source>
</evidence>
<dbReference type="Pfam" id="PF00496">
    <property type="entry name" value="SBP_bac_5"/>
    <property type="match status" value="1"/>
</dbReference>
<evidence type="ECO:0000313" key="3">
    <source>
        <dbReference type="Proteomes" id="UP000325273"/>
    </source>
</evidence>
<dbReference type="EMBL" id="VTUZ01000025">
    <property type="protein sequence ID" value="KAA1004882.1"/>
    <property type="molecule type" value="Genomic_DNA"/>
</dbReference>
<proteinExistence type="predicted"/>
<dbReference type="AlphaFoldDB" id="A0A5B0GNU0"/>
<dbReference type="RefSeq" id="WP_149673526.1">
    <property type="nucleotide sequence ID" value="NZ_VTUZ01000025.1"/>
</dbReference>
<dbReference type="SUPFAM" id="SSF53850">
    <property type="entry name" value="Periplasmic binding protein-like II"/>
    <property type="match status" value="1"/>
</dbReference>
<protein>
    <recommendedName>
        <fullName evidence="1">Solute-binding protein family 5 domain-containing protein</fullName>
    </recommendedName>
</protein>
<dbReference type="Gene3D" id="3.10.105.10">
    <property type="entry name" value="Dipeptide-binding Protein, Domain 3"/>
    <property type="match status" value="1"/>
</dbReference>
<evidence type="ECO:0000313" key="2">
    <source>
        <dbReference type="EMBL" id="KAA1004882.1"/>
    </source>
</evidence>
<accession>A0A5B0GNU0</accession>
<dbReference type="InterPro" id="IPR000914">
    <property type="entry name" value="SBP_5_dom"/>
</dbReference>
<name>A0A5B0GNU0_9BURK</name>
<keyword evidence="3" id="KW-1185">Reference proteome</keyword>
<feature type="domain" description="Solute-binding protein family 5" evidence="1">
    <location>
        <begin position="2"/>
        <end position="120"/>
    </location>
</feature>
<reference evidence="2 3" key="1">
    <citation type="submission" date="2019-08" db="EMBL/GenBank/DDBJ databases">
        <title>Paraburkholderia sp. DCY113.</title>
        <authorList>
            <person name="Kang J."/>
        </authorList>
    </citation>
    <scope>NUCLEOTIDE SEQUENCE [LARGE SCALE GENOMIC DNA]</scope>
    <source>
        <strain evidence="2 3">DCY113</strain>
    </source>
</reference>
<organism evidence="2 3">
    <name type="scientific">Paraburkholderia panacisoli</name>
    <dbReference type="NCBI Taxonomy" id="2603818"/>
    <lineage>
        <taxon>Bacteria</taxon>
        <taxon>Pseudomonadati</taxon>
        <taxon>Pseudomonadota</taxon>
        <taxon>Betaproteobacteria</taxon>
        <taxon>Burkholderiales</taxon>
        <taxon>Burkholderiaceae</taxon>
        <taxon>Paraburkholderia</taxon>
    </lineage>
</organism>